<evidence type="ECO:0000256" key="2">
    <source>
        <dbReference type="ARBA" id="ARBA00022723"/>
    </source>
</evidence>
<dbReference type="Proteomes" id="UP000242814">
    <property type="component" value="Unassembled WGS sequence"/>
</dbReference>
<dbReference type="PANTHER" id="PTHR12271:SF40">
    <property type="entry name" value="POLY(A) RNA POLYMERASE GLD2"/>
    <property type="match status" value="1"/>
</dbReference>
<reference evidence="5 6" key="1">
    <citation type="submission" date="2016-06" db="EMBL/GenBank/DDBJ databases">
        <authorList>
            <person name="Kjaerup R.B."/>
            <person name="Dalgaard T.S."/>
            <person name="Juul-Madsen H.R."/>
        </authorList>
    </citation>
    <scope>NUCLEOTIDE SEQUENCE [LARGE SCALE GENOMIC DNA]</scope>
    <source>
        <strain evidence="5 6">Pb300</strain>
    </source>
</reference>
<dbReference type="Pfam" id="PF03828">
    <property type="entry name" value="PAP_assoc"/>
    <property type="match status" value="1"/>
</dbReference>
<dbReference type="Gene3D" id="1.10.1410.10">
    <property type="match status" value="1"/>
</dbReference>
<feature type="domain" description="PAP-associated" evidence="4">
    <location>
        <begin position="195"/>
        <end position="268"/>
    </location>
</feature>
<organism evidence="5 6">
    <name type="scientific">Paracoccidioides brasiliensis</name>
    <dbReference type="NCBI Taxonomy" id="121759"/>
    <lineage>
        <taxon>Eukaryota</taxon>
        <taxon>Fungi</taxon>
        <taxon>Dikarya</taxon>
        <taxon>Ascomycota</taxon>
        <taxon>Pezizomycotina</taxon>
        <taxon>Eurotiomycetes</taxon>
        <taxon>Eurotiomycetidae</taxon>
        <taxon>Onygenales</taxon>
        <taxon>Ajellomycetaceae</taxon>
        <taxon>Paracoccidioides</taxon>
    </lineage>
</organism>
<protein>
    <recommendedName>
        <fullName evidence="4">PAP-associated domain-containing protein</fullName>
    </recommendedName>
</protein>
<keyword evidence="1" id="KW-0808">Transferase</keyword>
<dbReference type="InterPro" id="IPR002058">
    <property type="entry name" value="PAP_assoc"/>
</dbReference>
<keyword evidence="2" id="KW-0479">Metal-binding</keyword>
<dbReference type="GO" id="GO:0031123">
    <property type="term" value="P:RNA 3'-end processing"/>
    <property type="evidence" value="ECO:0007669"/>
    <property type="project" value="TreeGrafter"/>
</dbReference>
<evidence type="ECO:0000313" key="6">
    <source>
        <dbReference type="Proteomes" id="UP000242814"/>
    </source>
</evidence>
<keyword evidence="3" id="KW-0460">Magnesium</keyword>
<sequence>MSNKAVKEFLKKRIKFISKNMLYHLRSQMPTVLKEAFHRNGLFMSFIPGRVTKVFVCDASVETMETSSTALPTELANPATGAEVVGHRKTCSGVHIIIIHFPSSGGDLAIHSTELLHNYANCDTRVLEMGTFVKHWATARRIQRPLNSDPLFHTSIGLRELQWIEGCEVFYWRDVSAIKKAAHQGKLTRNKQPVVELLKGFFDYYSAGKFITGRRRFCYKTDVVSVRISGGLTTKNEKGWDVSEGGEHVNPARRRQRYYLAIEDPFRTKLNVAGGVNMRGLSVIKDEFARARNIILITDNGGIGYDLFRPKVSPQNKPNLQRELHDLGLANTQ</sequence>
<evidence type="ECO:0000256" key="1">
    <source>
        <dbReference type="ARBA" id="ARBA00022679"/>
    </source>
</evidence>
<dbReference type="VEuPathDB" id="FungiDB:PADG_00258"/>
<dbReference type="VEuPathDB" id="FungiDB:PABG_03583"/>
<dbReference type="AlphaFoldDB" id="A0A1D2J8U3"/>
<evidence type="ECO:0000313" key="5">
    <source>
        <dbReference type="EMBL" id="ODH20196.1"/>
    </source>
</evidence>
<comment type="caution">
    <text evidence="5">The sequence shown here is derived from an EMBL/GenBank/DDBJ whole genome shotgun (WGS) entry which is preliminary data.</text>
</comment>
<dbReference type="GO" id="GO:0046872">
    <property type="term" value="F:metal ion binding"/>
    <property type="evidence" value="ECO:0007669"/>
    <property type="project" value="UniProtKB-KW"/>
</dbReference>
<dbReference type="PANTHER" id="PTHR12271">
    <property type="entry name" value="POLY A POLYMERASE CID PAP -RELATED"/>
    <property type="match status" value="1"/>
</dbReference>
<dbReference type="SUPFAM" id="SSF81631">
    <property type="entry name" value="PAP/OAS1 substrate-binding domain"/>
    <property type="match status" value="1"/>
</dbReference>
<dbReference type="EMBL" id="LZYO01000290">
    <property type="protein sequence ID" value="ODH20196.1"/>
    <property type="molecule type" value="Genomic_DNA"/>
</dbReference>
<dbReference type="GO" id="GO:0050265">
    <property type="term" value="F:RNA uridylyltransferase activity"/>
    <property type="evidence" value="ECO:0007669"/>
    <property type="project" value="TreeGrafter"/>
</dbReference>
<proteinExistence type="predicted"/>
<accession>A0A1D2J8U3</accession>
<evidence type="ECO:0000259" key="4">
    <source>
        <dbReference type="Pfam" id="PF03828"/>
    </source>
</evidence>
<name>A0A1D2J8U3_PARBR</name>
<gene>
    <name evidence="5" type="ORF">ACO22_05942</name>
</gene>
<evidence type="ECO:0000256" key="3">
    <source>
        <dbReference type="ARBA" id="ARBA00022842"/>
    </source>
</evidence>